<reference evidence="1" key="1">
    <citation type="submission" date="2020-12" db="EMBL/GenBank/DDBJ databases">
        <title>Marinomonas arctica sp. nov., a psychrotolerant bacterium isolated from the Arctic.</title>
        <authorList>
            <person name="Zhang Y."/>
        </authorList>
    </citation>
    <scope>NUCLEOTIDE SEQUENCE</scope>
    <source>
        <strain evidence="1">C1424</strain>
    </source>
</reference>
<gene>
    <name evidence="1" type="ORF">I8J31_02545</name>
</gene>
<protein>
    <submittedName>
        <fullName evidence="1">Uncharacterized protein</fullName>
    </submittedName>
</protein>
<organism evidence="1 2">
    <name type="scientific">Marinomonas transparens</name>
    <dbReference type="NCBI Taxonomy" id="2795388"/>
    <lineage>
        <taxon>Bacteria</taxon>
        <taxon>Pseudomonadati</taxon>
        <taxon>Pseudomonadota</taxon>
        <taxon>Gammaproteobacteria</taxon>
        <taxon>Oceanospirillales</taxon>
        <taxon>Oceanospirillaceae</taxon>
        <taxon>Marinomonas</taxon>
    </lineage>
</organism>
<proteinExistence type="predicted"/>
<comment type="caution">
    <text evidence="1">The sequence shown here is derived from an EMBL/GenBank/DDBJ whole genome shotgun (WGS) entry which is preliminary data.</text>
</comment>
<evidence type="ECO:0000313" key="1">
    <source>
        <dbReference type="EMBL" id="MBJ7536556.1"/>
    </source>
</evidence>
<accession>A0A934JQT5</accession>
<evidence type="ECO:0000313" key="2">
    <source>
        <dbReference type="Proteomes" id="UP000628710"/>
    </source>
</evidence>
<dbReference type="EMBL" id="JAEMNX010000002">
    <property type="protein sequence ID" value="MBJ7536556.1"/>
    <property type="molecule type" value="Genomic_DNA"/>
</dbReference>
<sequence length="95" mass="10844">MKDEKYQRSIGLQCPTCGCTDYEYEYEQGVDETIELAKCASCGRELTKDELIHENSENIQEHVSEIGKQVTEDLAKELKASLKKAFRGSKNIRIK</sequence>
<name>A0A934JQT5_9GAMM</name>
<dbReference type="Proteomes" id="UP000628710">
    <property type="component" value="Unassembled WGS sequence"/>
</dbReference>
<dbReference type="AlphaFoldDB" id="A0A934JQT5"/>
<dbReference type="RefSeq" id="WP_199466732.1">
    <property type="nucleotide sequence ID" value="NZ_JAEMNX010000002.1"/>
</dbReference>
<keyword evidence="2" id="KW-1185">Reference proteome</keyword>